<name>A0A1L6XDH5_9LACO</name>
<protein>
    <submittedName>
        <fullName evidence="2">Uncharacterized protein</fullName>
    </submittedName>
</protein>
<feature type="transmembrane region" description="Helical" evidence="1">
    <location>
        <begin position="127"/>
        <end position="148"/>
    </location>
</feature>
<feature type="transmembrane region" description="Helical" evidence="1">
    <location>
        <begin position="371"/>
        <end position="400"/>
    </location>
</feature>
<dbReference type="RefSeq" id="WP_056946019.1">
    <property type="nucleotide sequence ID" value="NZ_AYYS01000009.1"/>
</dbReference>
<evidence type="ECO:0000256" key="1">
    <source>
        <dbReference type="SAM" id="Phobius"/>
    </source>
</evidence>
<keyword evidence="3" id="KW-1185">Reference proteome</keyword>
<keyword evidence="1" id="KW-0472">Membrane</keyword>
<gene>
    <name evidence="2" type="ORF">LA20533_07145</name>
</gene>
<feature type="transmembrane region" description="Helical" evidence="1">
    <location>
        <begin position="40"/>
        <end position="59"/>
    </location>
</feature>
<feature type="transmembrane region" description="Helical" evidence="1">
    <location>
        <begin position="187"/>
        <end position="209"/>
    </location>
</feature>
<dbReference type="KEGG" id="lah:LA20533_07145"/>
<dbReference type="Proteomes" id="UP000185499">
    <property type="component" value="Chromosome"/>
</dbReference>
<keyword evidence="1" id="KW-0812">Transmembrane</keyword>
<dbReference type="AlphaFoldDB" id="A0A1L6XDH5"/>
<sequence length="428" mass="48321">MKSLFSFLVTFLTLLLMVPGTIKRLCFQVGINNSTLIINGVRYLLILCLMTILFFSVWSKFGKQQKKNLNLRFINVLFLLLLIFQIVGGISGQGLWIRITGYFLFVIALIILCFSLKDSTFFFSPTVMNTTIICYALINGLLGIAQYLTGSSIISVINDSGISNVSSSQLDNVQILGILAWNGGQRAFGFLDSGMILGVLLVTAFGILYYDGIPANKHLKFFLECIYVFAIVATLTRNVYFLFLLMLLSKFVIKNGKLVFLFGLFVQILPIVYVNSFNTFSFLQSSFFGTLKSRLDGILFFENFYPSSTIRILFGNGYQFDNSFKLITAYVVDNQGLALYLDIGLFGTILVYYIFYTLLAHASVTKINSAMYSMIMIFPFFGLANNHLVFFSGLLVLLVMSSKYDADSIEREKIQFNKDFRKPTIDFP</sequence>
<feature type="transmembrane region" description="Helical" evidence="1">
    <location>
        <begin position="96"/>
        <end position="115"/>
    </location>
</feature>
<feature type="transmembrane region" description="Helical" evidence="1">
    <location>
        <begin position="221"/>
        <end position="246"/>
    </location>
</feature>
<reference evidence="2 3" key="1">
    <citation type="submission" date="2016-12" db="EMBL/GenBank/DDBJ databases">
        <title>The whole genome sequencing and assembly of Lactobacillus amylophilus DSM 20533T strain.</title>
        <authorList>
            <person name="Lee Y.-J."/>
            <person name="Yi H."/>
            <person name="Bahn Y.-S."/>
            <person name="Kim J.F."/>
            <person name="Lee D.-W."/>
        </authorList>
    </citation>
    <scope>NUCLEOTIDE SEQUENCE [LARGE SCALE GENOMIC DNA]</scope>
    <source>
        <strain evidence="2 3">DSM 20533</strain>
    </source>
</reference>
<evidence type="ECO:0000313" key="2">
    <source>
        <dbReference type="EMBL" id="APT19032.1"/>
    </source>
</evidence>
<organism evidence="2 3">
    <name type="scientific">Amylolactobacillus amylophilus DSM 20533 = JCM 1125</name>
    <dbReference type="NCBI Taxonomy" id="1423721"/>
    <lineage>
        <taxon>Bacteria</taxon>
        <taxon>Bacillati</taxon>
        <taxon>Bacillota</taxon>
        <taxon>Bacilli</taxon>
        <taxon>Lactobacillales</taxon>
        <taxon>Lactobacillaceae</taxon>
        <taxon>Amylolactobacillus</taxon>
    </lineage>
</organism>
<feature type="transmembrane region" description="Helical" evidence="1">
    <location>
        <begin position="338"/>
        <end position="359"/>
    </location>
</feature>
<feature type="transmembrane region" description="Helical" evidence="1">
    <location>
        <begin position="258"/>
        <end position="277"/>
    </location>
</feature>
<keyword evidence="1" id="KW-1133">Transmembrane helix</keyword>
<evidence type="ECO:0000313" key="3">
    <source>
        <dbReference type="Proteomes" id="UP000185499"/>
    </source>
</evidence>
<dbReference type="EMBL" id="CP018888">
    <property type="protein sequence ID" value="APT19032.1"/>
    <property type="molecule type" value="Genomic_DNA"/>
</dbReference>
<proteinExistence type="predicted"/>
<feature type="transmembrane region" description="Helical" evidence="1">
    <location>
        <begin position="71"/>
        <end position="90"/>
    </location>
</feature>
<accession>A0A1L6XDH5</accession>